<gene>
    <name evidence="2" type="ORF">niasHS_012990</name>
</gene>
<sequence length="172" mass="19700">MLLGRKPRTTIDLLMPPLPQPTERDTKMEQHFNRRFGTRPQKFVSNKPVWAGHRLSQNWRAGTICECSGVIYTVKFPDGSTNRFHANQLRNRENTANGHEPLNVLNEAFHLPITAPNVGIVGQDLEPRPDPINDDHQDEFEPEQARRSPTPPQQVPRRSGRNRRAPDRYSPG</sequence>
<evidence type="ECO:0000256" key="1">
    <source>
        <dbReference type="SAM" id="MobiDB-lite"/>
    </source>
</evidence>
<reference evidence="2 3" key="1">
    <citation type="submission" date="2024-10" db="EMBL/GenBank/DDBJ databases">
        <authorList>
            <person name="Kim D."/>
        </authorList>
    </citation>
    <scope>NUCLEOTIDE SEQUENCE [LARGE SCALE GENOMIC DNA]</scope>
    <source>
        <strain evidence="2">Taebaek</strain>
    </source>
</reference>
<keyword evidence="3" id="KW-1185">Reference proteome</keyword>
<comment type="caution">
    <text evidence="2">The sequence shown here is derived from an EMBL/GenBank/DDBJ whole genome shotgun (WGS) entry which is preliminary data.</text>
</comment>
<dbReference type="EMBL" id="JBICCN010000292">
    <property type="protein sequence ID" value="KAL3080646.1"/>
    <property type="molecule type" value="Genomic_DNA"/>
</dbReference>
<evidence type="ECO:0000313" key="2">
    <source>
        <dbReference type="EMBL" id="KAL3080646.1"/>
    </source>
</evidence>
<proteinExistence type="predicted"/>
<feature type="region of interest" description="Disordered" evidence="1">
    <location>
        <begin position="121"/>
        <end position="172"/>
    </location>
</feature>
<accession>A0ABD2IMY8</accession>
<dbReference type="AlphaFoldDB" id="A0ABD2IMY8"/>
<dbReference type="Proteomes" id="UP001620645">
    <property type="component" value="Unassembled WGS sequence"/>
</dbReference>
<protein>
    <submittedName>
        <fullName evidence="2">Uncharacterized protein</fullName>
    </submittedName>
</protein>
<evidence type="ECO:0000313" key="3">
    <source>
        <dbReference type="Proteomes" id="UP001620645"/>
    </source>
</evidence>
<organism evidence="2 3">
    <name type="scientific">Heterodera schachtii</name>
    <name type="common">Sugarbeet cyst nematode worm</name>
    <name type="synonym">Tylenchus schachtii</name>
    <dbReference type="NCBI Taxonomy" id="97005"/>
    <lineage>
        <taxon>Eukaryota</taxon>
        <taxon>Metazoa</taxon>
        <taxon>Ecdysozoa</taxon>
        <taxon>Nematoda</taxon>
        <taxon>Chromadorea</taxon>
        <taxon>Rhabditida</taxon>
        <taxon>Tylenchina</taxon>
        <taxon>Tylenchomorpha</taxon>
        <taxon>Tylenchoidea</taxon>
        <taxon>Heteroderidae</taxon>
        <taxon>Heteroderinae</taxon>
        <taxon>Heterodera</taxon>
    </lineage>
</organism>
<feature type="compositionally biased region" description="Basic and acidic residues" evidence="1">
    <location>
        <begin position="125"/>
        <end position="135"/>
    </location>
</feature>
<name>A0ABD2IMY8_HETSC</name>